<sequence length="120" mass="13550">MPIRTLPSVAVFTRRVPLRLASTSAKPIPKYTGRIPKPAPPPPGPGELQSPSSNKETSQARKAFKDVIEEDKKKDYKKRYNSAFWNWMRIICAAPIALVLAPYLFNRGATILRVYQVQQL</sequence>
<protein>
    <submittedName>
        <fullName evidence="3">Uncharacterized protein</fullName>
    </submittedName>
</protein>
<keyword evidence="2" id="KW-1133">Transmembrane helix</keyword>
<organism evidence="3 4">
    <name type="scientific">Aureobasidium namibiae CBS 147.97</name>
    <dbReference type="NCBI Taxonomy" id="1043004"/>
    <lineage>
        <taxon>Eukaryota</taxon>
        <taxon>Fungi</taxon>
        <taxon>Dikarya</taxon>
        <taxon>Ascomycota</taxon>
        <taxon>Pezizomycotina</taxon>
        <taxon>Dothideomycetes</taxon>
        <taxon>Dothideomycetidae</taxon>
        <taxon>Dothideales</taxon>
        <taxon>Saccotheciaceae</taxon>
        <taxon>Aureobasidium</taxon>
    </lineage>
</organism>
<keyword evidence="2" id="KW-0472">Membrane</keyword>
<evidence type="ECO:0000313" key="3">
    <source>
        <dbReference type="EMBL" id="KEQ74606.1"/>
    </source>
</evidence>
<reference evidence="3 4" key="1">
    <citation type="journal article" date="2014" name="BMC Genomics">
        <title>Genome sequencing of four Aureobasidium pullulans varieties: biotechnological potential, stress tolerance, and description of new species.</title>
        <authorList>
            <person name="Gostin Ar C."/>
            <person name="Ohm R.A."/>
            <person name="Kogej T."/>
            <person name="Sonjak S."/>
            <person name="Turk M."/>
            <person name="Zajc J."/>
            <person name="Zalar P."/>
            <person name="Grube M."/>
            <person name="Sun H."/>
            <person name="Han J."/>
            <person name="Sharma A."/>
            <person name="Chiniquy J."/>
            <person name="Ngan C.Y."/>
            <person name="Lipzen A."/>
            <person name="Barry K."/>
            <person name="Grigoriev I.V."/>
            <person name="Gunde-Cimerman N."/>
        </authorList>
    </citation>
    <scope>NUCLEOTIDE SEQUENCE [LARGE SCALE GENOMIC DNA]</scope>
    <source>
        <strain evidence="3 4">CBS 147.97</strain>
    </source>
</reference>
<keyword evidence="4" id="KW-1185">Reference proteome</keyword>
<evidence type="ECO:0000256" key="2">
    <source>
        <dbReference type="SAM" id="Phobius"/>
    </source>
</evidence>
<dbReference type="RefSeq" id="XP_013428825.1">
    <property type="nucleotide sequence ID" value="XM_013573371.1"/>
</dbReference>
<dbReference type="GeneID" id="25416719"/>
<dbReference type="AlphaFoldDB" id="A0A074XJA7"/>
<dbReference type="OrthoDB" id="3784821at2759"/>
<proteinExistence type="predicted"/>
<dbReference type="HOGENOM" id="CLU_154713_0_0_1"/>
<dbReference type="EMBL" id="KL584707">
    <property type="protein sequence ID" value="KEQ74606.1"/>
    <property type="molecule type" value="Genomic_DNA"/>
</dbReference>
<feature type="transmembrane region" description="Helical" evidence="2">
    <location>
        <begin position="83"/>
        <end position="105"/>
    </location>
</feature>
<keyword evidence="2" id="KW-0812">Transmembrane</keyword>
<gene>
    <name evidence="3" type="ORF">M436DRAFT_81027</name>
</gene>
<dbReference type="Proteomes" id="UP000027730">
    <property type="component" value="Unassembled WGS sequence"/>
</dbReference>
<evidence type="ECO:0000256" key="1">
    <source>
        <dbReference type="SAM" id="MobiDB-lite"/>
    </source>
</evidence>
<accession>A0A074XJA7</accession>
<evidence type="ECO:0000313" key="4">
    <source>
        <dbReference type="Proteomes" id="UP000027730"/>
    </source>
</evidence>
<feature type="region of interest" description="Disordered" evidence="1">
    <location>
        <begin position="23"/>
        <end position="66"/>
    </location>
</feature>
<name>A0A074XJA7_9PEZI</name>